<proteinExistence type="predicted"/>
<dbReference type="AlphaFoldDB" id="A0A0J8B089"/>
<evidence type="ECO:0000313" key="1">
    <source>
        <dbReference type="EMBL" id="KMS93313.1"/>
    </source>
</evidence>
<gene>
    <name evidence="1" type="ORF">BVRB_032740</name>
</gene>
<name>A0A0J8B089_BETVV</name>
<dbReference type="EMBL" id="KQ104207">
    <property type="protein sequence ID" value="KMS93313.1"/>
    <property type="molecule type" value="Genomic_DNA"/>
</dbReference>
<accession>A0A0J8B089</accession>
<evidence type="ECO:0008006" key="3">
    <source>
        <dbReference type="Google" id="ProtNLM"/>
    </source>
</evidence>
<keyword evidence="2" id="KW-1185">Reference proteome</keyword>
<dbReference type="Proteomes" id="UP000035740">
    <property type="component" value="Unassembled WGS sequence"/>
</dbReference>
<sequence>LDIRIPASLMNEFRFSPRSKLSSFRCLSPRLYECVFQHISGLGAITIISEVHPDYPHRMPSVQIAVSVSDPDDQFETIAEQVQYEVNSYFQLDNRLEPVLLPYLLRHIQMLFDVSMCAIGRDTDEQTKLLVRLRRGRDRRLPLFYDEKVQMFRARTNI</sequence>
<reference evidence="1 2" key="1">
    <citation type="journal article" date="2014" name="Nature">
        <title>The genome of the recently domesticated crop plant sugar beet (Beta vulgaris).</title>
        <authorList>
            <person name="Dohm J.C."/>
            <person name="Minoche A.E."/>
            <person name="Holtgrawe D."/>
            <person name="Capella-Gutierrez S."/>
            <person name="Zakrzewski F."/>
            <person name="Tafer H."/>
            <person name="Rupp O."/>
            <person name="Sorensen T.R."/>
            <person name="Stracke R."/>
            <person name="Reinhardt R."/>
            <person name="Goesmann A."/>
            <person name="Kraft T."/>
            <person name="Schulz B."/>
            <person name="Stadler P.F."/>
            <person name="Schmidt T."/>
            <person name="Gabaldon T."/>
            <person name="Lehrach H."/>
            <person name="Weisshaar B."/>
            <person name="Himmelbauer H."/>
        </authorList>
    </citation>
    <scope>NUCLEOTIDE SEQUENCE [LARGE SCALE GENOMIC DNA]</scope>
    <source>
        <tissue evidence="1">Taproot</tissue>
    </source>
</reference>
<evidence type="ECO:0000313" key="2">
    <source>
        <dbReference type="Proteomes" id="UP000035740"/>
    </source>
</evidence>
<protein>
    <recommendedName>
        <fullName evidence="3">RWD domain-containing protein</fullName>
    </recommendedName>
</protein>
<feature type="non-terminal residue" evidence="1">
    <location>
        <position position="1"/>
    </location>
</feature>
<organism evidence="1 2">
    <name type="scientific">Beta vulgaris subsp. vulgaris</name>
    <name type="common">Beet</name>
    <dbReference type="NCBI Taxonomy" id="3555"/>
    <lineage>
        <taxon>Eukaryota</taxon>
        <taxon>Viridiplantae</taxon>
        <taxon>Streptophyta</taxon>
        <taxon>Embryophyta</taxon>
        <taxon>Tracheophyta</taxon>
        <taxon>Spermatophyta</taxon>
        <taxon>Magnoliopsida</taxon>
        <taxon>eudicotyledons</taxon>
        <taxon>Gunneridae</taxon>
        <taxon>Pentapetalae</taxon>
        <taxon>Caryophyllales</taxon>
        <taxon>Chenopodiaceae</taxon>
        <taxon>Betoideae</taxon>
        <taxon>Beta</taxon>
    </lineage>
</organism>